<dbReference type="PANTHER" id="PTHR43650:SF17">
    <property type="entry name" value="PYROPHOSPHATE--FRUCTOSE 6-PHOSPHATE 1-PHOSPHOTRANSFERASE SUBUNIT ALPHA 1"/>
    <property type="match status" value="1"/>
</dbReference>
<evidence type="ECO:0000256" key="5">
    <source>
        <dbReference type="ARBA" id="ARBA00022842"/>
    </source>
</evidence>
<evidence type="ECO:0000256" key="2">
    <source>
        <dbReference type="ARBA" id="ARBA00022679"/>
    </source>
</evidence>
<evidence type="ECO:0000256" key="3">
    <source>
        <dbReference type="ARBA" id="ARBA00022723"/>
    </source>
</evidence>
<evidence type="ECO:0000256" key="1">
    <source>
        <dbReference type="ARBA" id="ARBA00022490"/>
    </source>
</evidence>
<dbReference type="Gene3D" id="3.40.50.460">
    <property type="entry name" value="Phosphofructokinase domain"/>
    <property type="match status" value="1"/>
</dbReference>
<feature type="domain" description="Phosphofructokinase" evidence="7">
    <location>
        <begin position="27"/>
        <end position="200"/>
    </location>
</feature>
<dbReference type="GO" id="GO:0047334">
    <property type="term" value="F:diphosphate-fructose-6-phosphate 1-phosphotransferase activity"/>
    <property type="evidence" value="ECO:0007669"/>
    <property type="project" value="TreeGrafter"/>
</dbReference>
<comment type="caution">
    <text evidence="8">The sequence shown here is derived from an EMBL/GenBank/DDBJ whole genome shotgun (WGS) entry which is preliminary data.</text>
</comment>
<dbReference type="PANTHER" id="PTHR43650">
    <property type="entry name" value="PYROPHOSPHATE--FRUCTOSE 6-PHOSPHATE 1-PHOSPHOTRANSFERASE"/>
    <property type="match status" value="1"/>
</dbReference>
<organism evidence="8">
    <name type="scientific">Brassica cretica</name>
    <name type="common">Mustard</name>
    <dbReference type="NCBI Taxonomy" id="69181"/>
    <lineage>
        <taxon>Eukaryota</taxon>
        <taxon>Viridiplantae</taxon>
        <taxon>Streptophyta</taxon>
        <taxon>Embryophyta</taxon>
        <taxon>Tracheophyta</taxon>
        <taxon>Spermatophyta</taxon>
        <taxon>Magnoliopsida</taxon>
        <taxon>eudicotyledons</taxon>
        <taxon>Gunneridae</taxon>
        <taxon>Pentapetalae</taxon>
        <taxon>rosids</taxon>
        <taxon>malvids</taxon>
        <taxon>Brassicales</taxon>
        <taxon>Brassicaceae</taxon>
        <taxon>Brassiceae</taxon>
        <taxon>Brassica</taxon>
    </lineage>
</organism>
<dbReference type="SUPFAM" id="SSF53784">
    <property type="entry name" value="Phosphofructokinase"/>
    <property type="match status" value="1"/>
</dbReference>
<evidence type="ECO:0000259" key="7">
    <source>
        <dbReference type="Pfam" id="PF00365"/>
    </source>
</evidence>
<reference evidence="8" key="1">
    <citation type="submission" date="2019-12" db="EMBL/GenBank/DDBJ databases">
        <title>Genome sequencing and annotation of Brassica cretica.</title>
        <authorList>
            <person name="Studholme D.J."/>
            <person name="Sarris P.F."/>
        </authorList>
    </citation>
    <scope>NUCLEOTIDE SEQUENCE</scope>
    <source>
        <strain evidence="8">PFS-102/07</strain>
        <tissue evidence="8">Leaf</tissue>
    </source>
</reference>
<keyword evidence="3" id="KW-0479">Metal-binding</keyword>
<dbReference type="EMBL" id="QGKY02001925">
    <property type="protein sequence ID" value="KAF2545608.1"/>
    <property type="molecule type" value="Genomic_DNA"/>
</dbReference>
<proteinExistence type="predicted"/>
<sequence>MFIYARTSNVDTVPHMESRFFTWKVITTEQVNAALKACTDLKLDGLVIIGGVTSNTDAAHLAEFFSEAKCSTKVVGVPVTTNGDLKNQFVEANVGFDTICKVKLNFNPLVNSQLISNACTDALSAEKYYYFIRLMGRKHSHVALECTLQSHPNMVILGEEVAASKLTIFDISKQICDAVQARAGQDKNHGVILIPEGIIESIPEVYALLKTDLRGVRASSGSQIGEDSEALIFIDVDSGGYSGNEESFFFNISDPSRLHYLTLEAQAYSHNRPTNGRSLLGKVSLPGTSFVPHSDAIVLHFPMEKRGIFSRVRAELGLKVYITDEASLKSYAAALIQIT</sequence>
<dbReference type="Pfam" id="PF00365">
    <property type="entry name" value="PFK"/>
    <property type="match status" value="1"/>
</dbReference>
<dbReference type="InterPro" id="IPR035966">
    <property type="entry name" value="PKF_sf"/>
</dbReference>
<dbReference type="GO" id="GO:0003872">
    <property type="term" value="F:6-phosphofructokinase activity"/>
    <property type="evidence" value="ECO:0007669"/>
    <property type="project" value="InterPro"/>
</dbReference>
<dbReference type="GO" id="GO:0046872">
    <property type="term" value="F:metal ion binding"/>
    <property type="evidence" value="ECO:0007669"/>
    <property type="project" value="UniProtKB-KW"/>
</dbReference>
<dbReference type="GO" id="GO:0009749">
    <property type="term" value="P:response to glucose"/>
    <property type="evidence" value="ECO:0007669"/>
    <property type="project" value="TreeGrafter"/>
</dbReference>
<evidence type="ECO:0000256" key="6">
    <source>
        <dbReference type="ARBA" id="ARBA00023152"/>
    </source>
</evidence>
<evidence type="ECO:0000313" key="8">
    <source>
        <dbReference type="EMBL" id="KAF2545608.1"/>
    </source>
</evidence>
<dbReference type="Gene3D" id="3.40.50.450">
    <property type="match status" value="1"/>
</dbReference>
<dbReference type="GO" id="GO:0015979">
    <property type="term" value="P:photosynthesis"/>
    <property type="evidence" value="ECO:0007669"/>
    <property type="project" value="TreeGrafter"/>
</dbReference>
<gene>
    <name evidence="8" type="ORF">F2Q70_00020247</name>
</gene>
<keyword evidence="1" id="KW-0963">Cytoplasm</keyword>
<keyword evidence="4" id="KW-0418">Kinase</keyword>
<dbReference type="GO" id="GO:0005829">
    <property type="term" value="C:cytosol"/>
    <property type="evidence" value="ECO:0007669"/>
    <property type="project" value="TreeGrafter"/>
</dbReference>
<protein>
    <recommendedName>
        <fullName evidence="7">Phosphofructokinase domain-containing protein</fullName>
    </recommendedName>
</protein>
<evidence type="ECO:0000256" key="4">
    <source>
        <dbReference type="ARBA" id="ARBA00022777"/>
    </source>
</evidence>
<keyword evidence="2" id="KW-0808">Transferase</keyword>
<keyword evidence="6" id="KW-0324">Glycolysis</keyword>
<dbReference type="InterPro" id="IPR000023">
    <property type="entry name" value="Phosphofructokinase_dom"/>
</dbReference>
<name>A0A8S9GMW1_BRACR</name>
<keyword evidence="5" id="KW-0460">Magnesium</keyword>
<accession>A0A8S9GMW1</accession>
<dbReference type="AlphaFoldDB" id="A0A8S9GMW1"/>